<reference evidence="1 2" key="1">
    <citation type="submission" date="2018-06" db="EMBL/GenBank/DDBJ databases">
        <title>Genomic Encyclopedia of Archaeal and Bacterial Type Strains, Phase II (KMG-II): from individual species to whole genera.</title>
        <authorList>
            <person name="Goeker M."/>
        </authorList>
    </citation>
    <scope>NUCLEOTIDE SEQUENCE [LARGE SCALE GENOMIC DNA]</scope>
    <source>
        <strain evidence="1 2">DSM 15361</strain>
    </source>
</reference>
<accession>A0A2W7HVF4</accession>
<dbReference type="Proteomes" id="UP000249542">
    <property type="component" value="Unassembled WGS sequence"/>
</dbReference>
<evidence type="ECO:0000313" key="2">
    <source>
        <dbReference type="Proteomes" id="UP000249542"/>
    </source>
</evidence>
<dbReference type="RefSeq" id="WP_111542157.1">
    <property type="nucleotide sequence ID" value="NZ_QKYV01000025.1"/>
</dbReference>
<gene>
    <name evidence="1" type="ORF">LX95_02910</name>
</gene>
<name>A0A2W7HVF4_9FLAO</name>
<organism evidence="1 2">
    <name type="scientific">Mesonia algae</name>
    <dbReference type="NCBI Taxonomy" id="213248"/>
    <lineage>
        <taxon>Bacteria</taxon>
        <taxon>Pseudomonadati</taxon>
        <taxon>Bacteroidota</taxon>
        <taxon>Flavobacteriia</taxon>
        <taxon>Flavobacteriales</taxon>
        <taxon>Flavobacteriaceae</taxon>
        <taxon>Mesonia</taxon>
    </lineage>
</organism>
<protein>
    <submittedName>
        <fullName evidence="1">Uncharacterized protein</fullName>
    </submittedName>
</protein>
<proteinExistence type="predicted"/>
<dbReference type="AlphaFoldDB" id="A0A2W7HVF4"/>
<comment type="caution">
    <text evidence="1">The sequence shown here is derived from an EMBL/GenBank/DDBJ whole genome shotgun (WGS) entry which is preliminary data.</text>
</comment>
<sequence length="244" mass="27912">MEIGIDYKNLLIDFLTNGKKTETTATHGEFPDLETYSLATGKTELKDGCWLTKNRKANDDIWKNACMYILENKLQGVLAPFAQIVDFYTLLDDIITNETKHKTRWLKGAKKLVNSLKIMDGGFSLVANDVEIILNELNIGICDYSITQFYELFYGKYKNNPLEKRQDAYEWDLDFVKHEQGVVAVPIYSKTNKTTIDRYQDIADQDAKGSHGLGGWSINFIRSFRGNQIIPEFDEPWNGKVTDA</sequence>
<keyword evidence="2" id="KW-1185">Reference proteome</keyword>
<evidence type="ECO:0000313" key="1">
    <source>
        <dbReference type="EMBL" id="PZW36961.1"/>
    </source>
</evidence>
<dbReference type="EMBL" id="QKYV01000025">
    <property type="protein sequence ID" value="PZW36961.1"/>
    <property type="molecule type" value="Genomic_DNA"/>
</dbReference>